<feature type="domain" description="C2H2-type" evidence="9">
    <location>
        <begin position="731"/>
        <end position="758"/>
    </location>
</feature>
<evidence type="ECO:0000256" key="2">
    <source>
        <dbReference type="ARBA" id="ARBA00022723"/>
    </source>
</evidence>
<dbReference type="SUPFAM" id="SSF57667">
    <property type="entry name" value="beta-beta-alpha zinc fingers"/>
    <property type="match status" value="2"/>
</dbReference>
<dbReference type="GO" id="GO:0001228">
    <property type="term" value="F:DNA-binding transcription activator activity, RNA polymerase II-specific"/>
    <property type="evidence" value="ECO:0007669"/>
    <property type="project" value="TreeGrafter"/>
</dbReference>
<dbReference type="InterPro" id="IPR013087">
    <property type="entry name" value="Znf_C2H2_type"/>
</dbReference>
<evidence type="ECO:0000256" key="1">
    <source>
        <dbReference type="ARBA" id="ARBA00004123"/>
    </source>
</evidence>
<evidence type="ECO:0000259" key="9">
    <source>
        <dbReference type="PROSITE" id="PS50157"/>
    </source>
</evidence>
<evidence type="ECO:0000313" key="11">
    <source>
        <dbReference type="RefSeq" id="XP_028968610.1"/>
    </source>
</evidence>
<dbReference type="PROSITE" id="PS50157">
    <property type="entry name" value="ZINC_FINGER_C2H2_2"/>
    <property type="match status" value="3"/>
</dbReference>
<dbReference type="PANTHER" id="PTHR24376:SF216">
    <property type="entry name" value="ZINC FINGER PROTEIN 420-LIKE"/>
    <property type="match status" value="1"/>
</dbReference>
<dbReference type="RefSeq" id="XP_028968610.1">
    <property type="nucleotide sequence ID" value="XM_029112777.1"/>
</dbReference>
<dbReference type="SMART" id="SM00355">
    <property type="entry name" value="ZnF_C2H2"/>
    <property type="match status" value="11"/>
</dbReference>
<evidence type="ECO:0000256" key="8">
    <source>
        <dbReference type="SAM" id="MobiDB-lite"/>
    </source>
</evidence>
<reference evidence="11" key="1">
    <citation type="submission" date="2025-08" db="UniProtKB">
        <authorList>
            <consortium name="RefSeq"/>
        </authorList>
    </citation>
    <scope>IDENTIFICATION</scope>
</reference>
<sequence>MEVVNEWTTTDIELKTDTAAVLECLQRSMADEEDDDFILYSHPSNSELVSSLPPVSELKADLSTYYADRGRANDIPFEERAPDIYGASGQYENSTAYGFTAAASQFTTLTNASSNNNAVSVSNNVGLQSQSNESGPLTYQPQYYADPPPYNNYQGSGDCYRDAYTPSGRQSTSFIPSDLQQVTPTIQDLGASIPPTPQTQVPVSVAPISNLASSSIAYSNSRNVFAPQQRQQQQQQQRQQQPNLQDIGGGLGNFVEKQVPSVNTASYSQQEMSNLCDTVRGCSTIPPTQQTYSQTSYPHQTQVQDITYQCGTSRSTFDAYQECQYNTYQNSNSYCSQDATSSSMQAATSATQMLHDALEYIAPEVVTEHRDSLFNPISALTNTLLENNFDVQPGDGYGYRYEEGVQESDAQGVPRQETRKRDIPKLLEIIKVYRCKACGFRSSDKLKALRHAIESHSRPKLNRKARYACGSCHNHYATLEACGKHIGKKHSGLNTAVLKDGKLFKEVLVEPKRRSRVRPDESSAQKIAWKRKLKRDQGHLVCQFRGCGHRFRAEDTHRYHLRCHLAHPSEEERFRCPLPNCKQGSKLWPTLANHLWNAHHMDIELQSCNRCDFKTYSLSNLEKVHKLVHSEEKQFDCDECQSKFRTIKQLRNHQYYSHSETTQTEEYRKSRMACCPQCGREILKKNLGSHLRKVHQRQIPEKSCPHCDFKTTVVSQLRAHIKFHIGVRAMFCCEQCGFLTADHNVHRKHLAQHTGEKPYKCRWCSYASIQASTYKQHVKKLHPEKAAELILRCPRCTFETISEARLKQHDVKCLPPDR</sequence>
<feature type="domain" description="C2H2-type" evidence="9">
    <location>
        <begin position="540"/>
        <end position="572"/>
    </location>
</feature>
<dbReference type="GeneID" id="100909325"/>
<accession>A0AAJ7WIW2</accession>
<dbReference type="Gene3D" id="3.30.160.60">
    <property type="entry name" value="Classic Zinc Finger"/>
    <property type="match status" value="4"/>
</dbReference>
<keyword evidence="6" id="KW-0539">Nucleus</keyword>
<evidence type="ECO:0000256" key="4">
    <source>
        <dbReference type="ARBA" id="ARBA00022771"/>
    </source>
</evidence>
<keyword evidence="5" id="KW-0862">Zinc</keyword>
<dbReference type="AlphaFoldDB" id="A0AAJ7WIW2"/>
<evidence type="ECO:0000256" key="3">
    <source>
        <dbReference type="ARBA" id="ARBA00022737"/>
    </source>
</evidence>
<dbReference type="InterPro" id="IPR036236">
    <property type="entry name" value="Znf_C2H2_sf"/>
</dbReference>
<dbReference type="GO" id="GO:0005634">
    <property type="term" value="C:nucleus"/>
    <property type="evidence" value="ECO:0007669"/>
    <property type="project" value="UniProtKB-SubCell"/>
</dbReference>
<keyword evidence="4 7" id="KW-0863">Zinc-finger</keyword>
<dbReference type="Proteomes" id="UP000694867">
    <property type="component" value="Unplaced"/>
</dbReference>
<feature type="region of interest" description="Disordered" evidence="8">
    <location>
        <begin position="225"/>
        <end position="253"/>
    </location>
</feature>
<dbReference type="PROSITE" id="PS00028">
    <property type="entry name" value="ZINC_FINGER_C2H2_1"/>
    <property type="match status" value="3"/>
</dbReference>
<feature type="compositionally biased region" description="Low complexity" evidence="8">
    <location>
        <begin position="228"/>
        <end position="241"/>
    </location>
</feature>
<evidence type="ECO:0000313" key="10">
    <source>
        <dbReference type="Proteomes" id="UP000694867"/>
    </source>
</evidence>
<organism evidence="10 11">
    <name type="scientific">Galendromus occidentalis</name>
    <name type="common">western predatory mite</name>
    <dbReference type="NCBI Taxonomy" id="34638"/>
    <lineage>
        <taxon>Eukaryota</taxon>
        <taxon>Metazoa</taxon>
        <taxon>Ecdysozoa</taxon>
        <taxon>Arthropoda</taxon>
        <taxon>Chelicerata</taxon>
        <taxon>Arachnida</taxon>
        <taxon>Acari</taxon>
        <taxon>Parasitiformes</taxon>
        <taxon>Mesostigmata</taxon>
        <taxon>Gamasina</taxon>
        <taxon>Phytoseioidea</taxon>
        <taxon>Phytoseiidae</taxon>
        <taxon>Typhlodrominae</taxon>
        <taxon>Galendromus</taxon>
    </lineage>
</organism>
<keyword evidence="10" id="KW-1185">Reference proteome</keyword>
<dbReference type="KEGG" id="goe:100909325"/>
<protein>
    <submittedName>
        <fullName evidence="11">Zinc finger protein 555</fullName>
    </submittedName>
</protein>
<evidence type="ECO:0000256" key="6">
    <source>
        <dbReference type="ARBA" id="ARBA00023242"/>
    </source>
</evidence>
<name>A0AAJ7WIW2_9ACAR</name>
<gene>
    <name evidence="11" type="primary">LOC100909325</name>
</gene>
<dbReference type="GO" id="GO:0000978">
    <property type="term" value="F:RNA polymerase II cis-regulatory region sequence-specific DNA binding"/>
    <property type="evidence" value="ECO:0007669"/>
    <property type="project" value="TreeGrafter"/>
</dbReference>
<keyword evidence="3" id="KW-0677">Repeat</keyword>
<dbReference type="PANTHER" id="PTHR24376">
    <property type="entry name" value="ZINC FINGER PROTEIN"/>
    <property type="match status" value="1"/>
</dbReference>
<comment type="subcellular location">
    <subcellularLocation>
        <location evidence="1">Nucleus</location>
    </subcellularLocation>
</comment>
<proteinExistence type="predicted"/>
<keyword evidence="2" id="KW-0479">Metal-binding</keyword>
<feature type="domain" description="C2H2-type" evidence="9">
    <location>
        <begin position="635"/>
        <end position="663"/>
    </location>
</feature>
<evidence type="ECO:0000256" key="5">
    <source>
        <dbReference type="ARBA" id="ARBA00022833"/>
    </source>
</evidence>
<dbReference type="GO" id="GO:0008270">
    <property type="term" value="F:zinc ion binding"/>
    <property type="evidence" value="ECO:0007669"/>
    <property type="project" value="UniProtKB-KW"/>
</dbReference>
<evidence type="ECO:0000256" key="7">
    <source>
        <dbReference type="PROSITE-ProRule" id="PRU00042"/>
    </source>
</evidence>